<dbReference type="InterPro" id="IPR004805">
    <property type="entry name" value="DnaE2/DnaE/PolC"/>
</dbReference>
<evidence type="ECO:0000256" key="6">
    <source>
        <dbReference type="ARBA" id="ARBA00022705"/>
    </source>
</evidence>
<dbReference type="SUPFAM" id="SSF51294">
    <property type="entry name" value="Hedgehog/intein (Hint) domain"/>
    <property type="match status" value="1"/>
</dbReference>
<dbReference type="InterPro" id="IPR003586">
    <property type="entry name" value="Hint_dom_C"/>
</dbReference>
<evidence type="ECO:0000313" key="12">
    <source>
        <dbReference type="EMBL" id="SDE47712.1"/>
    </source>
</evidence>
<dbReference type="NCBIfam" id="NF004226">
    <property type="entry name" value="PRK05673.1"/>
    <property type="match status" value="1"/>
</dbReference>
<dbReference type="InterPro" id="IPR006142">
    <property type="entry name" value="INTEIN"/>
</dbReference>
<reference evidence="13" key="1">
    <citation type="submission" date="2016-10" db="EMBL/GenBank/DDBJ databases">
        <authorList>
            <person name="Varghese N."/>
            <person name="Submissions S."/>
        </authorList>
    </citation>
    <scope>NUCLEOTIDE SEQUENCE [LARGE SCALE GENOMIC DNA]</scope>
    <source>
        <strain evidence="13">CGMCC 1.6992</strain>
    </source>
</reference>
<evidence type="ECO:0000259" key="11">
    <source>
        <dbReference type="PROSITE" id="PS50819"/>
    </source>
</evidence>
<organism evidence="12 13">
    <name type="scientific">Thermus arciformis</name>
    <dbReference type="NCBI Taxonomy" id="482827"/>
    <lineage>
        <taxon>Bacteria</taxon>
        <taxon>Thermotogati</taxon>
        <taxon>Deinococcota</taxon>
        <taxon>Deinococci</taxon>
        <taxon>Thermales</taxon>
        <taxon>Thermaceae</taxon>
        <taxon>Thermus</taxon>
    </lineage>
</organism>
<dbReference type="InterPro" id="IPR003587">
    <property type="entry name" value="Hint_dom_N"/>
</dbReference>
<gene>
    <name evidence="12" type="ORF">SAMN04488243_10243</name>
</gene>
<keyword evidence="6" id="KW-0235">DNA replication</keyword>
<evidence type="ECO:0000256" key="10">
    <source>
        <dbReference type="ARBA" id="ARBA00049244"/>
    </source>
</evidence>
<dbReference type="PROSITE" id="PS50818">
    <property type="entry name" value="INTEIN_C_TER"/>
    <property type="match status" value="1"/>
</dbReference>
<dbReference type="InterPro" id="IPR036844">
    <property type="entry name" value="Hint_dom_sf"/>
</dbReference>
<dbReference type="EC" id="2.7.7.7" evidence="2"/>
<dbReference type="RefSeq" id="WP_093005061.1">
    <property type="nucleotide sequence ID" value="NZ_FNBC01000002.1"/>
</dbReference>
<dbReference type="InterPro" id="IPR041931">
    <property type="entry name" value="DNA_pol3_alpha_thumb_dom"/>
</dbReference>
<evidence type="ECO:0000313" key="13">
    <source>
        <dbReference type="Proteomes" id="UP000199446"/>
    </source>
</evidence>
<keyword evidence="13" id="KW-1185">Reference proteome</keyword>
<dbReference type="SMART" id="SM00481">
    <property type="entry name" value="POLIIIAc"/>
    <property type="match status" value="1"/>
</dbReference>
<dbReference type="Gene3D" id="1.10.150.870">
    <property type="match status" value="1"/>
</dbReference>
<keyword evidence="9" id="KW-0651">Protein splicing</keyword>
<dbReference type="GO" id="GO:0004519">
    <property type="term" value="F:endonuclease activity"/>
    <property type="evidence" value="ECO:0007669"/>
    <property type="project" value="InterPro"/>
</dbReference>
<dbReference type="InterPro" id="IPR011708">
    <property type="entry name" value="DNA_pol3_alpha_NTPase_dom"/>
</dbReference>
<dbReference type="GO" id="GO:0016539">
    <property type="term" value="P:intein-mediated protein splicing"/>
    <property type="evidence" value="ECO:0007669"/>
    <property type="project" value="InterPro"/>
</dbReference>
<accession>A0A1G7D815</accession>
<protein>
    <recommendedName>
        <fullName evidence="3">DNA polymerase III subunit alpha</fullName>
        <ecNumber evidence="2">2.7.7.7</ecNumber>
    </recommendedName>
</protein>
<dbReference type="Proteomes" id="UP000199446">
    <property type="component" value="Unassembled WGS sequence"/>
</dbReference>
<sequence>MGRKLRFAHLHQHTQFSLLDGAAKLSDLLKWVKETTPEDPALAITDHGNLFGAVEFYKKATAMGIKPILGYEAYVAAESRFDRKRGKGLDGGYFHLTLLAKDFRGYQNLVRLASRAYLEGFYEKPRIDREILREHAEGLIALSGCLGAEIPQFILQDRLDLAEARLNEYLSIFGDRFFIEIQNHGLPEQRKVNEVLKEFARKYGLGMVATNDGHYVRKEDARAHEVLLAIQSKSTLDDPERWRFPCDEFYVKTPEEMRAMLPEEEWGDEPFDNTVEIARMCDVDLPIGDKMVYRIPRFPLPEGRTEAQYLRELTFKGLLRRYPDRITEGFYREVFRLLGKLPPHGDGEALAEALAGVEEEAWERLMKALPPLEGVREWTAEAILHRALYELSVMERMGFPGYFLIVQDYINWARSHGISVGPGRGSAAGSLVAYAVGITNIDPLRFGLLFERFLNPERVSMPDIDTDFSDRERDRVIQYVRERYGEDKVAQIGTLGSLASKAALKDVARVYGIPHKRAEELAKLIPVQFGKPKPLAEAIQVVPELKAEMEKDPKVREVLEVAMRLEGLNRHASVHAAGVVIAAEPLTDLVPLMRDQEGRPVTQYDMGAVEALGLLKMDFLGLRTLTFLDEARRIVRESRGVELDYDRLPLDDAKTFELLSRGETKGVFQLESGGMTATVRGLKPRRIEDIIALVSLYRPGPMEHIPTYIRRHHGQEPVSYSEFPHAEKYLKPILDETYGIPVYQEQIMQIASQVAGYSLGEADLLRRAMGKKRVEEMQKHRERFVRGAKERGVPEEEANRLFDMLEAFANYGFNKCLPARARVVDWRTGRVVRVGEIVRGEVEEVWVVSLDEARLRLVPRPVVAAFPSGKAQVYALRTATGRVLEATANHPVYTPRGWRPLGALAPGDYVALPRHLPYRPSAHLEAHELDLLGFALAEGNLRHPSGFYLYTSSEEELAAMEEALRAFPNTRTRVVWRRGVAHVYVGRMDRRQEAGAVAFLRRMGLLGLDAKTKRLPEAVFGLPPEEVARFLGRLWTGDGGVDPKGRLIHYATASKELASGVQHLLLRLGLQSRLVEKRFSGGYKGYAVYLLGGLEAARRFAETVGPYLVGKRRQDLEALLASWGEAGQSTKDVLPLAFLEEVREAVAQGQAAALLREAGLRPGRGRRGLSRATVGRLAALTGSLSARTLISPHGTPGVGLCEGSFGAPALAQARAGYLALLRLAEAEVYWDRVEAVEPLGEEEVFDLTVEGTHTFVAEDVIVHNSHAAAYSLLSYQTAYVKAHYPVEFMAALLSVERHDSDKVAEYIRDARAMGIEVLPPDINRSGFDFKVVGEEILFGLSAVKNVGEAAAEAILKERERGGPFKSLGDFLKRLDEKVVNKRTLESLIKAGAMDAFGDRARLLASLDPLLRWAAGVRERERSGMWGLFAEVEEPPLQEAPPLDEITRLRYEKEALGIYVSGHPVLRYPGLREAASCTLEELPEFVRGLPPRSRVLLAGMVEDVVRKPTRSGGMMARFTLSDETGALEVVVFGRAYEGVSPKLKEDTPLLVLAEVEREEGGLRVIAQAAWTHEEVAEAAKALEVEVDHALLDEKGVALLKSLLDEHPGPLPLYVRVQGPFGEALFSLREARVGEEALGALEAEGFRAYLVPDREVFLQANGGNGSKEEAVPF</sequence>
<dbReference type="PROSITE" id="PS50819">
    <property type="entry name" value="INTEIN_ENDONUCLEASE"/>
    <property type="match status" value="1"/>
</dbReference>
<dbReference type="InterPro" id="IPR029460">
    <property type="entry name" value="DNAPol_HHH"/>
</dbReference>
<dbReference type="InterPro" id="IPR040982">
    <property type="entry name" value="DNA_pol3_finger"/>
</dbReference>
<dbReference type="Gene3D" id="3.20.20.140">
    <property type="entry name" value="Metal-dependent hydrolases"/>
    <property type="match status" value="1"/>
</dbReference>
<dbReference type="SUPFAM" id="SSF89550">
    <property type="entry name" value="PHP domain-like"/>
    <property type="match status" value="1"/>
</dbReference>
<dbReference type="InterPro" id="IPR030934">
    <property type="entry name" value="Intein_C"/>
</dbReference>
<evidence type="ECO:0000256" key="3">
    <source>
        <dbReference type="ARBA" id="ARBA00019114"/>
    </source>
</evidence>
<dbReference type="CDD" id="cd04485">
    <property type="entry name" value="DnaE_OBF"/>
    <property type="match status" value="1"/>
</dbReference>
<dbReference type="InterPro" id="IPR004013">
    <property type="entry name" value="PHP_dom"/>
</dbReference>
<dbReference type="Pfam" id="PF07733">
    <property type="entry name" value="DNA_pol3_alpha"/>
    <property type="match status" value="1"/>
</dbReference>
<dbReference type="SUPFAM" id="SSF55608">
    <property type="entry name" value="Homing endonucleases"/>
    <property type="match status" value="1"/>
</dbReference>
<keyword evidence="8" id="KW-0239">DNA-directed DNA polymerase</keyword>
<evidence type="ECO:0000256" key="7">
    <source>
        <dbReference type="ARBA" id="ARBA00022813"/>
    </source>
</evidence>
<dbReference type="InterPro" id="IPR004365">
    <property type="entry name" value="NA-bd_OB_tRNA"/>
</dbReference>
<dbReference type="PRINTS" id="PR00379">
    <property type="entry name" value="INTEIN"/>
</dbReference>
<dbReference type="STRING" id="482827.SAMN04488243_10243"/>
<dbReference type="SMART" id="SM00306">
    <property type="entry name" value="HintN"/>
    <property type="match status" value="1"/>
</dbReference>
<proteinExistence type="predicted"/>
<dbReference type="NCBIfam" id="TIGR01445">
    <property type="entry name" value="intein_Nterm"/>
    <property type="match status" value="1"/>
</dbReference>
<dbReference type="Pfam" id="PF01336">
    <property type="entry name" value="tRNA_anti-codon"/>
    <property type="match status" value="1"/>
</dbReference>
<dbReference type="NCBIfam" id="TIGR01443">
    <property type="entry name" value="intein_Cterm"/>
    <property type="match status" value="1"/>
</dbReference>
<evidence type="ECO:0000256" key="8">
    <source>
        <dbReference type="ARBA" id="ARBA00022932"/>
    </source>
</evidence>
<name>A0A1G7D815_9DEIN</name>
<dbReference type="InterPro" id="IPR003141">
    <property type="entry name" value="Pol/His_phosphatase_N"/>
</dbReference>
<evidence type="ECO:0000256" key="2">
    <source>
        <dbReference type="ARBA" id="ARBA00012417"/>
    </source>
</evidence>
<feature type="domain" description="DOD-type homing endonuclease" evidence="11">
    <location>
        <begin position="931"/>
        <end position="1070"/>
    </location>
</feature>
<dbReference type="GO" id="GO:0003676">
    <property type="term" value="F:nucleic acid binding"/>
    <property type="evidence" value="ECO:0007669"/>
    <property type="project" value="InterPro"/>
</dbReference>
<dbReference type="InterPro" id="IPR016195">
    <property type="entry name" value="Pol/histidinol_Pase-like"/>
</dbReference>
<dbReference type="Pfam" id="PF02811">
    <property type="entry name" value="PHP"/>
    <property type="match status" value="1"/>
</dbReference>
<dbReference type="GO" id="GO:0005737">
    <property type="term" value="C:cytoplasm"/>
    <property type="evidence" value="ECO:0007669"/>
    <property type="project" value="UniProtKB-SubCell"/>
</dbReference>
<dbReference type="PANTHER" id="PTHR32294:SF0">
    <property type="entry name" value="DNA POLYMERASE III SUBUNIT ALPHA"/>
    <property type="match status" value="1"/>
</dbReference>
<dbReference type="Pfam" id="PF14579">
    <property type="entry name" value="HHH_6"/>
    <property type="match status" value="1"/>
</dbReference>
<comment type="subcellular location">
    <subcellularLocation>
        <location evidence="1">Cytoplasm</location>
    </subcellularLocation>
</comment>
<dbReference type="Pfam" id="PF14528">
    <property type="entry name" value="LAGLIDADG_3"/>
    <property type="match status" value="1"/>
</dbReference>
<evidence type="ECO:0000256" key="5">
    <source>
        <dbReference type="ARBA" id="ARBA00022695"/>
    </source>
</evidence>
<dbReference type="CDD" id="cd12113">
    <property type="entry name" value="PHP_PolIIIA_DnaE3"/>
    <property type="match status" value="1"/>
</dbReference>
<dbReference type="InterPro" id="IPR004860">
    <property type="entry name" value="LAGLIDADG_dom"/>
</dbReference>
<evidence type="ECO:0000256" key="1">
    <source>
        <dbReference type="ARBA" id="ARBA00004496"/>
    </source>
</evidence>
<dbReference type="InterPro" id="IPR027434">
    <property type="entry name" value="Homing_endonucl"/>
</dbReference>
<dbReference type="GO" id="GO:0008408">
    <property type="term" value="F:3'-5' exonuclease activity"/>
    <property type="evidence" value="ECO:0007669"/>
    <property type="project" value="InterPro"/>
</dbReference>
<dbReference type="Gene3D" id="3.10.28.10">
    <property type="entry name" value="Homing endonucleases"/>
    <property type="match status" value="1"/>
</dbReference>
<dbReference type="PROSITE" id="PS50817">
    <property type="entry name" value="INTEIN_N_TER"/>
    <property type="match status" value="1"/>
</dbReference>
<evidence type="ECO:0000256" key="4">
    <source>
        <dbReference type="ARBA" id="ARBA00022679"/>
    </source>
</evidence>
<dbReference type="Gene3D" id="1.10.10.1600">
    <property type="entry name" value="Bacterial DNA polymerase III alpha subunit, thumb domain"/>
    <property type="match status" value="1"/>
</dbReference>
<dbReference type="PANTHER" id="PTHR32294">
    <property type="entry name" value="DNA POLYMERASE III SUBUNIT ALPHA"/>
    <property type="match status" value="1"/>
</dbReference>
<dbReference type="OrthoDB" id="9803237at2"/>
<dbReference type="GO" id="GO:0003887">
    <property type="term" value="F:DNA-directed DNA polymerase activity"/>
    <property type="evidence" value="ECO:0007669"/>
    <property type="project" value="UniProtKB-KW"/>
</dbReference>
<dbReference type="SMART" id="SM00305">
    <property type="entry name" value="HintC"/>
    <property type="match status" value="1"/>
</dbReference>
<dbReference type="CDD" id="cd00081">
    <property type="entry name" value="Hint"/>
    <property type="match status" value="2"/>
</dbReference>
<dbReference type="NCBIfam" id="TIGR00594">
    <property type="entry name" value="polc"/>
    <property type="match status" value="1"/>
</dbReference>
<comment type="catalytic activity">
    <reaction evidence="10">
        <text>DNA(n) + a 2'-deoxyribonucleoside 5'-triphosphate = DNA(n+1) + diphosphate</text>
        <dbReference type="Rhea" id="RHEA:22508"/>
        <dbReference type="Rhea" id="RHEA-COMP:17339"/>
        <dbReference type="Rhea" id="RHEA-COMP:17340"/>
        <dbReference type="ChEBI" id="CHEBI:33019"/>
        <dbReference type="ChEBI" id="CHEBI:61560"/>
        <dbReference type="ChEBI" id="CHEBI:173112"/>
        <dbReference type="EC" id="2.7.7.7"/>
    </reaction>
</comment>
<keyword evidence="4" id="KW-0808">Transferase</keyword>
<dbReference type="Pfam" id="PF14890">
    <property type="entry name" value="Intein_splicing"/>
    <property type="match status" value="1"/>
</dbReference>
<keyword evidence="7" id="KW-0068">Autocatalytic cleavage</keyword>
<dbReference type="Pfam" id="PF17657">
    <property type="entry name" value="DNA_pol3_finger"/>
    <property type="match status" value="1"/>
</dbReference>
<dbReference type="InterPro" id="IPR006141">
    <property type="entry name" value="Intein_N"/>
</dbReference>
<evidence type="ECO:0000256" key="9">
    <source>
        <dbReference type="ARBA" id="ARBA00023000"/>
    </source>
</evidence>
<dbReference type="GO" id="GO:0006260">
    <property type="term" value="P:DNA replication"/>
    <property type="evidence" value="ECO:0007669"/>
    <property type="project" value="UniProtKB-KW"/>
</dbReference>
<dbReference type="EMBL" id="FNBC01000002">
    <property type="protein sequence ID" value="SDE47712.1"/>
    <property type="molecule type" value="Genomic_DNA"/>
</dbReference>
<dbReference type="InterPro" id="IPR004042">
    <property type="entry name" value="Intein_endonuc_central"/>
</dbReference>
<keyword evidence="5" id="KW-0548">Nucleotidyltransferase</keyword>
<dbReference type="Gene3D" id="2.170.16.10">
    <property type="entry name" value="Hedgehog/Intein (Hint) domain"/>
    <property type="match status" value="2"/>
</dbReference>